<evidence type="ECO:0000313" key="3">
    <source>
        <dbReference type="Proteomes" id="UP001234989"/>
    </source>
</evidence>
<dbReference type="PRINTS" id="PR00929">
    <property type="entry name" value="ATHOOK"/>
</dbReference>
<feature type="region of interest" description="Disordered" evidence="1">
    <location>
        <begin position="377"/>
        <end position="476"/>
    </location>
</feature>
<feature type="compositionally biased region" description="Basic and acidic residues" evidence="1">
    <location>
        <begin position="440"/>
        <end position="459"/>
    </location>
</feature>
<dbReference type="SMART" id="SM00384">
    <property type="entry name" value="AT_hook"/>
    <property type="match status" value="3"/>
</dbReference>
<feature type="compositionally biased region" description="Polar residues" evidence="1">
    <location>
        <begin position="502"/>
        <end position="515"/>
    </location>
</feature>
<sequence>MSGFVEVTLRWYHGGVLDVSSRKLVYVGDFQNGDTIEVYVCHMVDQMDGPIALLEYTGPSEESLGTFNKETKGGVKEGDMGVEEGGESVHFTKPTTAPAAFTEPPTTGTTSSSQPASQPTNTETFGELESEYSTENSSESDHEDLFNEGEAEYDSDVHEECINLRAERRTYQRRKRRERIPNDPEEIYVGEVGPDMGFDETDVVDKSLKGKVVGDEPVYCSSDAFSVETDTDDEIGPRSTNRRVIFDKFAEKVELIRKEMKIHVGKTTAKRARGKILKGIMGDHVLEFGRILDYRDEMLRTNPESTCVLKVDGSEGSVTNMKMWPESINPHVQPPVVKSMPGRLGKVKRREAGETKTCGKLSRKGVYMTCSICHGKNHNKRGCPLKDHVGPSNVAGPSKAKGRPRKAKTTVVSETPPRGRGRPRKQTTTTETPPIGMGKPRKETTTTEAPPRVDQEPARGRGRPRKTPANGMTIPMPRRTSFAEWFENPTSYQLPVAPTPHVASQSSARNSNAPTSYDALVEPPAKRPMTVGMGVFVAEDKFTAYNHGLTSSRIIHTGSRKPIRSADVIGDLGYKPRTGVRWKGKAVVTTGQLEEMRVNKRKNLSSSQPKKAWK</sequence>
<dbReference type="EMBL" id="CP133619">
    <property type="protein sequence ID" value="WMV40735.1"/>
    <property type="molecule type" value="Genomic_DNA"/>
</dbReference>
<accession>A0AAF0U756</accession>
<reference evidence="2" key="1">
    <citation type="submission" date="2023-08" db="EMBL/GenBank/DDBJ databases">
        <title>A de novo genome assembly of Solanum verrucosum Schlechtendal, a Mexican diploid species geographically isolated from the other diploid A-genome species in potato relatives.</title>
        <authorList>
            <person name="Hosaka K."/>
        </authorList>
    </citation>
    <scope>NUCLEOTIDE SEQUENCE</scope>
    <source>
        <tissue evidence="2">Young leaves</tissue>
    </source>
</reference>
<evidence type="ECO:0000313" key="2">
    <source>
        <dbReference type="EMBL" id="WMV40735.1"/>
    </source>
</evidence>
<protein>
    <recommendedName>
        <fullName evidence="4">Transposon MuDR mudrA</fullName>
    </recommendedName>
</protein>
<organism evidence="2 3">
    <name type="scientific">Solanum verrucosum</name>
    <dbReference type="NCBI Taxonomy" id="315347"/>
    <lineage>
        <taxon>Eukaryota</taxon>
        <taxon>Viridiplantae</taxon>
        <taxon>Streptophyta</taxon>
        <taxon>Embryophyta</taxon>
        <taxon>Tracheophyta</taxon>
        <taxon>Spermatophyta</taxon>
        <taxon>Magnoliopsida</taxon>
        <taxon>eudicotyledons</taxon>
        <taxon>Gunneridae</taxon>
        <taxon>Pentapetalae</taxon>
        <taxon>asterids</taxon>
        <taxon>lamiids</taxon>
        <taxon>Solanales</taxon>
        <taxon>Solanaceae</taxon>
        <taxon>Solanoideae</taxon>
        <taxon>Solaneae</taxon>
        <taxon>Solanum</taxon>
    </lineage>
</organism>
<dbReference type="AlphaFoldDB" id="A0AAF0U756"/>
<dbReference type="Proteomes" id="UP001234989">
    <property type="component" value="Chromosome 8"/>
</dbReference>
<feature type="compositionally biased region" description="Low complexity" evidence="1">
    <location>
        <begin position="92"/>
        <end position="122"/>
    </location>
</feature>
<feature type="region of interest" description="Disordered" evidence="1">
    <location>
        <begin position="64"/>
        <end position="144"/>
    </location>
</feature>
<keyword evidence="3" id="KW-1185">Reference proteome</keyword>
<dbReference type="InterPro" id="IPR017956">
    <property type="entry name" value="AT_hook_DNA-bd_motif"/>
</dbReference>
<proteinExistence type="predicted"/>
<dbReference type="GO" id="GO:0003677">
    <property type="term" value="F:DNA binding"/>
    <property type="evidence" value="ECO:0007669"/>
    <property type="project" value="InterPro"/>
</dbReference>
<evidence type="ECO:0008006" key="4">
    <source>
        <dbReference type="Google" id="ProtNLM"/>
    </source>
</evidence>
<gene>
    <name evidence="2" type="ORF">MTR67_034120</name>
</gene>
<feature type="region of interest" description="Disordered" evidence="1">
    <location>
        <begin position="501"/>
        <end position="520"/>
    </location>
</feature>
<name>A0AAF0U756_SOLVR</name>
<evidence type="ECO:0000256" key="1">
    <source>
        <dbReference type="SAM" id="MobiDB-lite"/>
    </source>
</evidence>
<dbReference type="Pfam" id="PF02178">
    <property type="entry name" value="AT_hook"/>
    <property type="match status" value="3"/>
</dbReference>
<feature type="compositionally biased region" description="Basic and acidic residues" evidence="1">
    <location>
        <begin position="69"/>
        <end position="79"/>
    </location>
</feature>